<evidence type="ECO:0000256" key="1">
    <source>
        <dbReference type="SAM" id="SignalP"/>
    </source>
</evidence>
<dbReference type="Pfam" id="PF16398">
    <property type="entry name" value="DUF5007"/>
    <property type="match status" value="2"/>
</dbReference>
<accession>A0ABP7Z0B4</accession>
<organism evidence="2 3">
    <name type="scientific">Sphingobacterium kyonggiense</name>
    <dbReference type="NCBI Taxonomy" id="714075"/>
    <lineage>
        <taxon>Bacteria</taxon>
        <taxon>Pseudomonadati</taxon>
        <taxon>Bacteroidota</taxon>
        <taxon>Sphingobacteriia</taxon>
        <taxon>Sphingobacteriales</taxon>
        <taxon>Sphingobacteriaceae</taxon>
        <taxon>Sphingobacterium</taxon>
    </lineage>
</organism>
<keyword evidence="1" id="KW-0732">Signal</keyword>
<proteinExistence type="predicted"/>
<sequence>MKSVKKLFIGLALLALSLPALQSCKKYWPTENDAFNLDMNFSVTEFKPILGRNTYYTNVFNDNQSTLPLTFRVLNLRSFDGDPVPELLKLFPVRIWTKPYTGLEKSLDEIYAKTDTIMRPIWEIGKHSGAFTMWDVAGSDLIKTEPDSCYLFDVEVSNNGGRRYFRNLKLKPQVEMASEISTGFSVNILGDSTRQNINDIRYWVNRKGDGNSITFKFLDPKLKPIKLSKFNDMKTEDWKKLIHGFNMKFASDSSSVTYDVAYPIPLVPTLKTDYNDGSLASSSFLYSRTAFGGTRTTSILSLRYRIFQQGDWEIVVYFPTEAPLFKND</sequence>
<comment type="caution">
    <text evidence="2">The sequence shown here is derived from an EMBL/GenBank/DDBJ whole genome shotgun (WGS) entry which is preliminary data.</text>
</comment>
<dbReference type="PROSITE" id="PS51257">
    <property type="entry name" value="PROKAR_LIPOPROTEIN"/>
    <property type="match status" value="1"/>
</dbReference>
<reference evidence="3" key="1">
    <citation type="journal article" date="2019" name="Int. J. Syst. Evol. Microbiol.">
        <title>The Global Catalogue of Microorganisms (GCM) 10K type strain sequencing project: providing services to taxonomists for standard genome sequencing and annotation.</title>
        <authorList>
            <consortium name="The Broad Institute Genomics Platform"/>
            <consortium name="The Broad Institute Genome Sequencing Center for Infectious Disease"/>
            <person name="Wu L."/>
            <person name="Ma J."/>
        </authorList>
    </citation>
    <scope>NUCLEOTIDE SEQUENCE [LARGE SCALE GENOMIC DNA]</scope>
    <source>
        <strain evidence="3">JCM 16704</strain>
    </source>
</reference>
<dbReference type="EMBL" id="BAAAZI010000011">
    <property type="protein sequence ID" value="GAA4144641.1"/>
    <property type="molecule type" value="Genomic_DNA"/>
</dbReference>
<feature type="chain" id="PRO_5045589546" evidence="1">
    <location>
        <begin position="23"/>
        <end position="328"/>
    </location>
</feature>
<dbReference type="RefSeq" id="WP_344675376.1">
    <property type="nucleotide sequence ID" value="NZ_BAAAZI010000011.1"/>
</dbReference>
<keyword evidence="3" id="KW-1185">Reference proteome</keyword>
<name>A0ABP7Z0B4_9SPHI</name>
<feature type="signal peptide" evidence="1">
    <location>
        <begin position="1"/>
        <end position="22"/>
    </location>
</feature>
<evidence type="ECO:0000313" key="3">
    <source>
        <dbReference type="Proteomes" id="UP001500101"/>
    </source>
</evidence>
<dbReference type="Proteomes" id="UP001500101">
    <property type="component" value="Unassembled WGS sequence"/>
</dbReference>
<gene>
    <name evidence="2" type="ORF">GCM10022216_27800</name>
</gene>
<dbReference type="InterPro" id="IPR032173">
    <property type="entry name" value="DUF5007"/>
</dbReference>
<evidence type="ECO:0000313" key="2">
    <source>
        <dbReference type="EMBL" id="GAA4144641.1"/>
    </source>
</evidence>
<protein>
    <submittedName>
        <fullName evidence="2">DUF5007 domain-containing protein</fullName>
    </submittedName>
</protein>